<evidence type="ECO:0000313" key="2">
    <source>
        <dbReference type="EMBL" id="GIF25727.1"/>
    </source>
</evidence>
<feature type="region of interest" description="Disordered" evidence="1">
    <location>
        <begin position="139"/>
        <end position="160"/>
    </location>
</feature>
<dbReference type="RefSeq" id="WP_203813534.1">
    <property type="nucleotide sequence ID" value="NZ_BOMY01000053.1"/>
</dbReference>
<dbReference type="EMBL" id="BOMY01000053">
    <property type="protein sequence ID" value="GIF25727.1"/>
    <property type="molecule type" value="Genomic_DNA"/>
</dbReference>
<proteinExistence type="predicted"/>
<gene>
    <name evidence="2" type="ORF">Ate02nite_84570</name>
</gene>
<comment type="caution">
    <text evidence="2">The sequence shown here is derived from an EMBL/GenBank/DDBJ whole genome shotgun (WGS) entry which is preliminary data.</text>
</comment>
<sequence>MPDDLADVRAGARLVGLTPFAVETLLLAVRRAGDRAGRKVSTAAWLAGAIVRQAQEESPLPPDRLAAEVAASATDELERKNPANRPARIAFQGQLPCGSACRVRHQPSSRRVRRRVQRRSTVDPHAVPVATEETIMTVNPSENDTAPSHAVGRPGPELSAGPVDIEVGRLRVSAEVRAWIDENLQRFQPQGWTRDDVISDLLSAAHFADAARRETKADRRAKLAAVAEAMAGLTDEQRRVRDHEQAYLSLTFAIGEFMAGLKIADRLGLPVRWVVADGVEGPTPPEPWLYPELVETPSAFVYDDIPAPDAGSAAD</sequence>
<reference evidence="2" key="1">
    <citation type="submission" date="2021-01" db="EMBL/GenBank/DDBJ databases">
        <title>Whole genome shotgun sequence of Actinoplanes tereljensis NBRC 105297.</title>
        <authorList>
            <person name="Komaki H."/>
            <person name="Tamura T."/>
        </authorList>
    </citation>
    <scope>NUCLEOTIDE SEQUENCE</scope>
    <source>
        <strain evidence="2">NBRC 105297</strain>
    </source>
</reference>
<evidence type="ECO:0000313" key="3">
    <source>
        <dbReference type="Proteomes" id="UP000623608"/>
    </source>
</evidence>
<organism evidence="2 3">
    <name type="scientific">Paractinoplanes tereljensis</name>
    <dbReference type="NCBI Taxonomy" id="571912"/>
    <lineage>
        <taxon>Bacteria</taxon>
        <taxon>Bacillati</taxon>
        <taxon>Actinomycetota</taxon>
        <taxon>Actinomycetes</taxon>
        <taxon>Micromonosporales</taxon>
        <taxon>Micromonosporaceae</taxon>
        <taxon>Paractinoplanes</taxon>
    </lineage>
</organism>
<dbReference type="AlphaFoldDB" id="A0A919NXY2"/>
<accession>A0A919NXY2</accession>
<keyword evidence="3" id="KW-1185">Reference proteome</keyword>
<evidence type="ECO:0000256" key="1">
    <source>
        <dbReference type="SAM" id="MobiDB-lite"/>
    </source>
</evidence>
<name>A0A919NXY2_9ACTN</name>
<dbReference type="Proteomes" id="UP000623608">
    <property type="component" value="Unassembled WGS sequence"/>
</dbReference>
<protein>
    <submittedName>
        <fullName evidence="2">Uncharacterized protein</fullName>
    </submittedName>
</protein>